<evidence type="ECO:0000313" key="4">
    <source>
        <dbReference type="Proteomes" id="UP000282076"/>
    </source>
</evidence>
<dbReference type="InterPro" id="IPR036291">
    <property type="entry name" value="NAD(P)-bd_dom_sf"/>
</dbReference>
<dbReference type="EMBL" id="RBZM01000001">
    <property type="protein sequence ID" value="RKP58300.1"/>
    <property type="molecule type" value="Genomic_DNA"/>
</dbReference>
<comment type="caution">
    <text evidence="3">The sequence shown here is derived from an EMBL/GenBank/DDBJ whole genome shotgun (WGS) entry which is preliminary data.</text>
</comment>
<dbReference type="PRINTS" id="PR00081">
    <property type="entry name" value="GDHRDH"/>
</dbReference>
<dbReference type="SUPFAM" id="SSF51735">
    <property type="entry name" value="NAD(P)-binding Rossmann-fold domains"/>
    <property type="match status" value="1"/>
</dbReference>
<proteinExistence type="inferred from homology"/>
<sequence length="272" mass="29176">MISVEVADRIVLVTGSGNGIGRAIAIAFAKEGASVVITDIDEGAAEKVAREIESMGGKAKSIRTDVSSGADVERLFAVIHREYGKLDVLVNNVGTTIRKPTVSFTEEEWDFIYDTNVKSMFLCARAAGKLMLKRGGGSVVNISSILGTGGVSRRMPYASSKAAVDSFTQTLACEWALDGVRVNAVAPGYIRTEGLNQAFVAGILKEDDMVRRTPQARLGTPENIADAVLFLCSSKAEYITGTVLYVDGGYSAYQGPEQWPSFHHDPSVWSEV</sequence>
<evidence type="ECO:0000256" key="2">
    <source>
        <dbReference type="ARBA" id="ARBA00023002"/>
    </source>
</evidence>
<dbReference type="PROSITE" id="PS00061">
    <property type="entry name" value="ADH_SHORT"/>
    <property type="match status" value="1"/>
</dbReference>
<dbReference type="CDD" id="cd05233">
    <property type="entry name" value="SDR_c"/>
    <property type="match status" value="1"/>
</dbReference>
<dbReference type="InterPro" id="IPR002347">
    <property type="entry name" value="SDR_fam"/>
</dbReference>
<dbReference type="AlphaFoldDB" id="A0A494Y6L1"/>
<keyword evidence="4" id="KW-1185">Reference proteome</keyword>
<gene>
    <name evidence="3" type="ORF">D7Z26_02035</name>
</gene>
<dbReference type="InterPro" id="IPR020904">
    <property type="entry name" value="Sc_DH/Rdtase_CS"/>
</dbReference>
<evidence type="ECO:0000256" key="1">
    <source>
        <dbReference type="ARBA" id="ARBA00006484"/>
    </source>
</evidence>
<dbReference type="Pfam" id="PF13561">
    <property type="entry name" value="adh_short_C2"/>
    <property type="match status" value="1"/>
</dbReference>
<name>A0A494Y6L1_9BACL</name>
<dbReference type="PANTHER" id="PTHR42760">
    <property type="entry name" value="SHORT-CHAIN DEHYDROGENASES/REDUCTASES FAMILY MEMBER"/>
    <property type="match status" value="1"/>
</dbReference>
<dbReference type="FunFam" id="3.40.50.720:FF:000084">
    <property type="entry name" value="Short-chain dehydrogenase reductase"/>
    <property type="match status" value="1"/>
</dbReference>
<accession>A0A494Y6L1</accession>
<dbReference type="GO" id="GO:0008206">
    <property type="term" value="P:bile acid metabolic process"/>
    <property type="evidence" value="ECO:0007669"/>
    <property type="project" value="UniProtKB-ARBA"/>
</dbReference>
<keyword evidence="2" id="KW-0560">Oxidoreductase</keyword>
<evidence type="ECO:0000313" key="3">
    <source>
        <dbReference type="EMBL" id="RKP58300.1"/>
    </source>
</evidence>
<organism evidence="3 4">
    <name type="scientific">Cohnella endophytica</name>
    <dbReference type="NCBI Taxonomy" id="2419778"/>
    <lineage>
        <taxon>Bacteria</taxon>
        <taxon>Bacillati</taxon>
        <taxon>Bacillota</taxon>
        <taxon>Bacilli</taxon>
        <taxon>Bacillales</taxon>
        <taxon>Paenibacillaceae</taxon>
        <taxon>Cohnella</taxon>
    </lineage>
</organism>
<comment type="similarity">
    <text evidence="1">Belongs to the short-chain dehydrogenases/reductases (SDR) family.</text>
</comment>
<dbReference type="NCBIfam" id="NF005559">
    <property type="entry name" value="PRK07231.1"/>
    <property type="match status" value="1"/>
</dbReference>
<dbReference type="PRINTS" id="PR00080">
    <property type="entry name" value="SDRFAMILY"/>
</dbReference>
<dbReference type="GO" id="GO:0016616">
    <property type="term" value="F:oxidoreductase activity, acting on the CH-OH group of donors, NAD or NADP as acceptor"/>
    <property type="evidence" value="ECO:0007669"/>
    <property type="project" value="TreeGrafter"/>
</dbReference>
<protein>
    <submittedName>
        <fullName evidence="3">SDR family oxidoreductase</fullName>
    </submittedName>
</protein>
<reference evidence="3 4" key="1">
    <citation type="submission" date="2018-10" db="EMBL/GenBank/DDBJ databases">
        <title>Cohnella sp. M2MS4P-1, whole genome shotgun sequence.</title>
        <authorList>
            <person name="Tuo L."/>
        </authorList>
    </citation>
    <scope>NUCLEOTIDE SEQUENCE [LARGE SCALE GENOMIC DNA]</scope>
    <source>
        <strain evidence="3 4">M2MS4P-1</strain>
    </source>
</reference>
<dbReference type="Proteomes" id="UP000282076">
    <property type="component" value="Unassembled WGS sequence"/>
</dbReference>
<dbReference type="Gene3D" id="3.40.50.720">
    <property type="entry name" value="NAD(P)-binding Rossmann-like Domain"/>
    <property type="match status" value="1"/>
</dbReference>